<dbReference type="EMBL" id="NXII01000010">
    <property type="protein sequence ID" value="RXI40446.1"/>
    <property type="molecule type" value="Genomic_DNA"/>
</dbReference>
<dbReference type="RefSeq" id="WP_129013771.1">
    <property type="nucleotide sequence ID" value="NZ_CBCSEI010000010.1"/>
</dbReference>
<comment type="caution">
    <text evidence="2">The sequence shown here is derived from an EMBL/GenBank/DDBJ whole genome shotgun (WGS) entry which is preliminary data.</text>
</comment>
<accession>A0A6M8NAT2</accession>
<reference evidence="2 3" key="1">
    <citation type="submission" date="2017-09" db="EMBL/GenBank/DDBJ databases">
        <title>Genomics of the genus Arcobacter.</title>
        <authorList>
            <person name="Perez-Cataluna A."/>
            <person name="Figueras M.J."/>
            <person name="Salas-Masso N."/>
        </authorList>
    </citation>
    <scope>NUCLEOTIDE SEQUENCE [LARGE SCALE GENOMIC DNA]</scope>
    <source>
        <strain evidence="2 3">CECT 7834</strain>
    </source>
</reference>
<feature type="region of interest" description="Disordered" evidence="1">
    <location>
        <begin position="195"/>
        <end position="229"/>
    </location>
</feature>
<keyword evidence="3" id="KW-1185">Reference proteome</keyword>
<feature type="compositionally biased region" description="Acidic residues" evidence="1">
    <location>
        <begin position="136"/>
        <end position="150"/>
    </location>
</feature>
<gene>
    <name evidence="2" type="ORF">CP963_08635</name>
</gene>
<evidence type="ECO:0000256" key="1">
    <source>
        <dbReference type="SAM" id="MobiDB-lite"/>
    </source>
</evidence>
<dbReference type="Proteomes" id="UP000290378">
    <property type="component" value="Unassembled WGS sequence"/>
</dbReference>
<sequence>MATIAGTVQSLVNGIFNAKDESGNIRTLKVGDTIYENDTIYGDNKNSSSSKIEVLLSGNDVIVLSEGQKQLIDSSLIETAFGTEELFFTRESLDLKADEYSANTNVVSDLRDAQFDDDGKQTEEVGAFGEANNTDITEEETAEGQEEAQDETTGNAEFQARDGNATNIESDLRNAQFKARTQVFIDKSAFENESKDRLTSIENIDRPSYTNPPVVPTTPPSTPPPTIINPPITETPIVIIGNLSVNDISTYESDGFLIFTISLDRPVSTPITFNYKTSPLTATNNGVDYSDVFGTATIPSGSTNITIKVPVTDDYLADNGETMKITISNVIGNAIITKSEGIGTILDNPVNNPENGTTGIPTETGGYGEEDSVYAIITGATTVNEGNTTTYTVKLVDKDGNEVKVTNATTVTVRYTNVTTQDGDTEYNNNNTITVTIPANGSSNTFTVESIDDYLADNGEKYNVAITKVDTTEFENVVIGDKNGNNKDVTTTILDNPSTTNEPTIPTDPNNPNNPDDGINYGEEDSVYAIITGATTVNEGNTTTYTVKLVDKDGNEVKVTNATTVTVRYTNVTTQDGDTEYNNNNTITVTIPANGSSNTFTVESIDDYLADNGEKYNVAITKVDTNEFENVIIGDKNGNNKDVTTTILDDTDNTPNNPNDGVESNHESVIIKLVACDASGNPMLEADGKTYKIVNEVNEGDNAKYMALAFEPNTTTFTIETKLSLQGGTVTVDTANGTALGVTTQTKEDGTEDYILVNDKVVTLGVAFEVVTLDDYISDNNETYTVSINSGSYTHPTTPLYENVNINTQAVTTTIKDNSNPINDSTPHDPNDTTNHNQESDKEIVLIKLFAADENGNVLKDGNGNYLLANEAEEGTSANYIAYAFENRTTIFNDSTKLSVQTGTVNISFQNDTAIGTPTKTLTDGTQDFNNTPKTSVSIGQSFSTEVFKDLVAESEEYYKIIIDNNSYSGNYESVNIDTNPVTTTIHDEKVFVKIEAITDTANEGGNLKYKVSIVNRDGEEIKVPTGKTITVNLDYEGNTSKEATINSDYTPVTSVTITAETSYTEFEIITKDDYYAEGDEGLKIIINNIDNSSNAFENIASHTISNGAPSDKITVIGTIKDNPAKIDQPDISTTPDDPTNGNYGQEDTVYAIITGTQTIKEGDTSTSYTVKLVDKDGNTVTPTKDTKITVTYNNNTTQNGDTQYDDGDEIEVTILANTSEITFTVETKDDVYKDDGEQFNLTITDIQNTGEFENVKIGDKDGNQKNVISTIKDNTTPGTETDVDPVKIVLVAVSSLTTTIADITNPDGTLNITNTNETPEGGNLYYMAVAVDNDGKPLATQGGTVTINYGITTDGSDKDATAGTDYANTLVSTTVGTVFSVNAKDDYYAEGDENFTVKITDLINSPYESPSIDTSNDIVISTIKDNPANVEQPDTGTGNDDPTDGNYGQDDTVYVKITQTPSTIEGGNLVHTITLVDKDGNPVTVPAGQSVTVNLTYTVNSGDFTESDLSTIVKQVVINGGTNHSDFTNVTKDDFTLEGNEIYNVTISSVTQSGAFENVAIHADKTTTGTIRDGISLGTPVNAQVDEDDFDVTNANSTITDTQSLGIQKPNNPDNNYSLSFDDTATKIYQGDFASTTDYGLGNLTAGGQTINYQTIGNKIIGYIGADVGNGAVADSNKVFEIVLNKDSDIASGTTTKDSYTYTQYKNIDHPIAGDAGIATNDDDLTFEFGFKITDQGQTSNTVTFKVKVNDSLPINVDRDVEVNEDNSLNIVISPESFKDGEIQIRVNGDGTTYTTLSDGQTKIVTDPNDSTKEIGTLTNNGDGTVTFTPVEDYSNYNAKPWFEYAVSDFDGDTAAGRVNIEVKPVADAPTITISTPTMTEDNINVNEGTHQVTLGLTRPALSKDQTDKNGVTGDSPERNGEITLTFTNGNSVTGAKIFKADGTTQIGSDITTANQTLKIVIVTVSGDSNTIDYNYHHADITASNPSGANVVYLTQAEYEGLKIQHAEDNDTDIRINIKVTSYEVDDTNTPLDTATYGNQVENEASANMTVKIHPATDDISLIWDTAIGGTISQTTIANDTFTFTAVNEGDLFTTPIDLKSLLTKTSGTETFNGTKADLDGSEKRTYTIEGIPEGTIVTLGGQVAVANASGVATIVFNNTNNQAADPDFTMKLPEHYSGEVNGTITLSVQDQGVDSDDTASGTKTAEVYFNVVVNPIADIATIQVKQAVGFEDAGRDGGNTIAKSDTINANGAGGIPLNIKVSSDDKDGSETFNVKIEDIPTDAVIYYDGAVVNQSPAGTITIEDFDNAKSLIFIPPHNDDTDYILKVSAQTVDFNGTTTDTSAWSSPKDIEVIVKNVADAPVGTDLKADINVNEDNQLNLFDIYTTPANLASYDASEELTVKIDLPTGFTIDSGSPYYIEDGMYVVKASDIRDGNIKINIPENFSGSASFDLTYVTTEKAGEGDSKTWNTQTINFFINPIADDVAVATSSTIYEDVDGGTNKINIAPSLVDNDGSESITSVKILASTVPVGYELYLDSDMTQSISSTLNGLYYELTPAQADSIYAKNTTLNDADKSDNFDLTVVYTVKDTATGTADVTADFTHTHTVNVQAVTDAPSLTVGTITQESGNVTITGTTVSVTTENSEFKVPVTTTSPDTDGSETVQQIVITGVPMGVEVIGATYYGYNGSQHNGIWVISNPADNTLDANGALQDITFKVNPGADFDSRDITITTYTKDIDAEVKSASQTIHIEKTYTPGTQPGTPADLELAVKTADITEDTEFNLANLLEVNLKSGGSQGNGGAVITISDIPDGSTITGYDYSYVDAGKTYYVVVGSGNAADMNTQLSNVKITTPKDVNSSQEGSLQGDFTFTANIATYHNGGFNEGNVVTSTQTILPLTDEMTISIDANNINEDGTTPLTITLSNPNDGTKTELIGNSITIKVNETWADVATGGGTKGTLTDTSGKYNVVDNNDGTYTITPINVADNFTVGTPITGLVYTPATNRDGSVNFEVSVQNQETGSNVILDSTGSKTITVTPVIDVILNASVVTATGTEDVAVTVGSTILANPVKLEITAGTFSDGSEKIGNIILDEVPNGFTVWYKVGSDLIMATNIGKSGTGTFDLTPNINSDADVHRNKWLIPASVDGSMPEVYINAPANWSGEFDFKAKFTISEQNLSAVTPITVDVIGKIEAIADGVTIDPTLTFGNAFSWVSLNLNANMKDVDGSETMSLELTGLNESAQFRYSDGTVLSGANWDGTKWTIEGITFDQINNIELLHDKSVNGVSVTAKTVDSDGTNIDESSIVSSSFDLKLSTVSGNFTLDTGISLDFDKIDSLSSSNTLKNVSTIDLAQTGENKLENLTLQDVLDMTDSSNTLKIIGNNEDSVSFTGTGWSKTVGAGADAGFDIYSNSNDSSVKVKVEQNVQDQII</sequence>
<evidence type="ECO:0000313" key="2">
    <source>
        <dbReference type="EMBL" id="RXI40446.1"/>
    </source>
</evidence>
<evidence type="ECO:0000313" key="3">
    <source>
        <dbReference type="Proteomes" id="UP000290378"/>
    </source>
</evidence>
<name>A0A6M8NAT2_9BACT</name>
<feature type="compositionally biased region" description="Polar residues" evidence="1">
    <location>
        <begin position="1131"/>
        <end position="1146"/>
    </location>
</feature>
<feature type="compositionally biased region" description="Basic and acidic residues" evidence="1">
    <location>
        <begin position="195"/>
        <end position="205"/>
    </location>
</feature>
<feature type="compositionally biased region" description="Low complexity" evidence="1">
    <location>
        <begin position="1434"/>
        <end position="1447"/>
    </location>
</feature>
<proteinExistence type="predicted"/>
<feature type="region of interest" description="Disordered" evidence="1">
    <location>
        <begin position="815"/>
        <end position="838"/>
    </location>
</feature>
<protein>
    <submittedName>
        <fullName evidence="2">Uncharacterized protein</fullName>
    </submittedName>
</protein>
<feature type="region of interest" description="Disordered" evidence="1">
    <location>
        <begin position="1426"/>
        <end position="1450"/>
    </location>
</feature>
<feature type="region of interest" description="Disordered" evidence="1">
    <location>
        <begin position="125"/>
        <end position="168"/>
    </location>
</feature>
<feature type="region of interest" description="Disordered" evidence="1">
    <location>
        <begin position="1902"/>
        <end position="1922"/>
    </location>
</feature>
<feature type="compositionally biased region" description="Polar residues" evidence="1">
    <location>
        <begin position="815"/>
        <end position="825"/>
    </location>
</feature>
<organism evidence="2 3">
    <name type="scientific">Arcobacter cloacae</name>
    <dbReference type="NCBI Taxonomy" id="1054034"/>
    <lineage>
        <taxon>Bacteria</taxon>
        <taxon>Pseudomonadati</taxon>
        <taxon>Campylobacterota</taxon>
        <taxon>Epsilonproteobacteria</taxon>
        <taxon>Campylobacterales</taxon>
        <taxon>Arcobacteraceae</taxon>
        <taxon>Arcobacter</taxon>
    </lineage>
</organism>
<dbReference type="Gene3D" id="2.60.40.2030">
    <property type="match status" value="1"/>
</dbReference>
<feature type="region of interest" description="Disordered" evidence="1">
    <location>
        <begin position="1125"/>
        <end position="1146"/>
    </location>
</feature>
<dbReference type="SUPFAM" id="SSF141072">
    <property type="entry name" value="CalX-like"/>
    <property type="match status" value="3"/>
</dbReference>
<feature type="compositionally biased region" description="Pro residues" evidence="1">
    <location>
        <begin position="213"/>
        <end position="228"/>
    </location>
</feature>
<dbReference type="InterPro" id="IPR038081">
    <property type="entry name" value="CalX-like_sf"/>
</dbReference>